<dbReference type="AlphaFoldDB" id="A0A1F7UPH1"/>
<organism evidence="1 2">
    <name type="scientific">Candidatus Uhrbacteria bacterium RIFCSPHIGHO2_12_FULL_60_25</name>
    <dbReference type="NCBI Taxonomy" id="1802399"/>
    <lineage>
        <taxon>Bacteria</taxon>
        <taxon>Candidatus Uhriibacteriota</taxon>
    </lineage>
</organism>
<dbReference type="Proteomes" id="UP000176603">
    <property type="component" value="Unassembled WGS sequence"/>
</dbReference>
<reference evidence="1 2" key="1">
    <citation type="journal article" date="2016" name="Nat. Commun.">
        <title>Thousands of microbial genomes shed light on interconnected biogeochemical processes in an aquifer system.</title>
        <authorList>
            <person name="Anantharaman K."/>
            <person name="Brown C.T."/>
            <person name="Hug L.A."/>
            <person name="Sharon I."/>
            <person name="Castelle C.J."/>
            <person name="Probst A.J."/>
            <person name="Thomas B.C."/>
            <person name="Singh A."/>
            <person name="Wilkins M.J."/>
            <person name="Karaoz U."/>
            <person name="Brodie E.L."/>
            <person name="Williams K.H."/>
            <person name="Hubbard S.S."/>
            <person name="Banfield J.F."/>
        </authorList>
    </citation>
    <scope>NUCLEOTIDE SEQUENCE [LARGE SCALE GENOMIC DNA]</scope>
</reference>
<sequence length="96" mass="10356">MPGLTVNVPVNEYVPGSKLQSAAMVTLFPDVGQVVAACAAGMANSAAPESMEKATIVNEIARPTTLWMIERAARTNVRGVLIIETKITIAWWRDDE</sequence>
<accession>A0A1F7UPH1</accession>
<evidence type="ECO:0000313" key="1">
    <source>
        <dbReference type="EMBL" id="OGL79644.1"/>
    </source>
</evidence>
<evidence type="ECO:0000313" key="2">
    <source>
        <dbReference type="Proteomes" id="UP000176603"/>
    </source>
</evidence>
<name>A0A1F7UPH1_9BACT</name>
<gene>
    <name evidence="1" type="ORF">A3E39_00800</name>
</gene>
<dbReference type="EMBL" id="MGEH01000004">
    <property type="protein sequence ID" value="OGL79644.1"/>
    <property type="molecule type" value="Genomic_DNA"/>
</dbReference>
<protein>
    <submittedName>
        <fullName evidence="1">Uncharacterized protein</fullName>
    </submittedName>
</protein>
<proteinExistence type="predicted"/>
<comment type="caution">
    <text evidence="1">The sequence shown here is derived from an EMBL/GenBank/DDBJ whole genome shotgun (WGS) entry which is preliminary data.</text>
</comment>